<dbReference type="Pfam" id="PF00226">
    <property type="entry name" value="DnaJ"/>
    <property type="match status" value="1"/>
</dbReference>
<organism evidence="4">
    <name type="scientific">Capitella teleta</name>
    <name type="common">Polychaete worm</name>
    <dbReference type="NCBI Taxonomy" id="283909"/>
    <lineage>
        <taxon>Eukaryota</taxon>
        <taxon>Metazoa</taxon>
        <taxon>Spiralia</taxon>
        <taxon>Lophotrochozoa</taxon>
        <taxon>Annelida</taxon>
        <taxon>Polychaeta</taxon>
        <taxon>Sedentaria</taxon>
        <taxon>Scolecida</taxon>
        <taxon>Capitellidae</taxon>
        <taxon>Capitella</taxon>
    </lineage>
</organism>
<dbReference type="GO" id="GO:0051082">
    <property type="term" value="F:unfolded protein binding"/>
    <property type="evidence" value="ECO:0007669"/>
    <property type="project" value="InterPro"/>
</dbReference>
<dbReference type="PANTHER" id="PTHR24078:SF553">
    <property type="entry name" value="DNAJ HOMOLOG SUBFAMILY B MEMBER 5"/>
    <property type="match status" value="1"/>
</dbReference>
<dbReference type="PROSITE" id="PS00636">
    <property type="entry name" value="DNAJ_1"/>
    <property type="match status" value="1"/>
</dbReference>
<dbReference type="InterPro" id="IPR002939">
    <property type="entry name" value="DnaJ_C"/>
</dbReference>
<dbReference type="Gene3D" id="1.10.287.110">
    <property type="entry name" value="DnaJ domain"/>
    <property type="match status" value="1"/>
</dbReference>
<feature type="domain" description="J" evidence="3">
    <location>
        <begin position="4"/>
        <end position="68"/>
    </location>
</feature>
<proteinExistence type="predicted"/>
<keyword evidence="1" id="KW-0143">Chaperone</keyword>
<dbReference type="Pfam" id="PF01556">
    <property type="entry name" value="DnaJ_C"/>
    <property type="match status" value="1"/>
</dbReference>
<reference evidence="6" key="1">
    <citation type="submission" date="2012-12" db="EMBL/GenBank/DDBJ databases">
        <authorList>
            <person name="Hellsten U."/>
            <person name="Grimwood J."/>
            <person name="Chapman J.A."/>
            <person name="Shapiro H."/>
            <person name="Aerts A."/>
            <person name="Otillar R.P."/>
            <person name="Terry A.Y."/>
            <person name="Boore J.L."/>
            <person name="Simakov O."/>
            <person name="Marletaz F."/>
            <person name="Cho S.-J."/>
            <person name="Edsinger-Gonzales E."/>
            <person name="Havlak P."/>
            <person name="Kuo D.-H."/>
            <person name="Larsson T."/>
            <person name="Lv J."/>
            <person name="Arendt D."/>
            <person name="Savage R."/>
            <person name="Osoegawa K."/>
            <person name="de Jong P."/>
            <person name="Lindberg D.R."/>
            <person name="Seaver E.C."/>
            <person name="Weisblat D.A."/>
            <person name="Putnam N.H."/>
            <person name="Grigoriev I.V."/>
            <person name="Rokhsar D.S."/>
        </authorList>
    </citation>
    <scope>NUCLEOTIDE SEQUENCE</scope>
    <source>
        <strain evidence="6">I ESC-2004</strain>
    </source>
</reference>
<dbReference type="InterPro" id="IPR018253">
    <property type="entry name" value="DnaJ_domain_CS"/>
</dbReference>
<accession>R7TT17</accession>
<evidence type="ECO:0000313" key="6">
    <source>
        <dbReference type="Proteomes" id="UP000014760"/>
    </source>
</evidence>
<dbReference type="STRING" id="283909.R7TT17"/>
<evidence type="ECO:0000256" key="2">
    <source>
        <dbReference type="SAM" id="MobiDB-lite"/>
    </source>
</evidence>
<dbReference type="GO" id="GO:0005829">
    <property type="term" value="C:cytosol"/>
    <property type="evidence" value="ECO:0007669"/>
    <property type="project" value="TreeGrafter"/>
</dbReference>
<gene>
    <name evidence="4" type="ORF">CAPTEDRAFT_19566</name>
</gene>
<dbReference type="FunFam" id="2.60.260.20:FF:000006">
    <property type="entry name" value="DnaJ subfamily B member 13"/>
    <property type="match status" value="1"/>
</dbReference>
<dbReference type="FunFam" id="1.10.287.110:FF:000175">
    <property type="entry name" value="GM22099"/>
    <property type="match status" value="1"/>
</dbReference>
<dbReference type="EnsemblMetazoa" id="CapteT19566">
    <property type="protein sequence ID" value="CapteP19566"/>
    <property type="gene ID" value="CapteG19566"/>
</dbReference>
<evidence type="ECO:0000313" key="4">
    <source>
        <dbReference type="EMBL" id="ELT96779.1"/>
    </source>
</evidence>
<dbReference type="FunFam" id="2.60.260.20:FF:000002">
    <property type="entry name" value="Dnaj homolog subfamily b member"/>
    <property type="match status" value="1"/>
</dbReference>
<dbReference type="InterPro" id="IPR051339">
    <property type="entry name" value="DnaJ_subfamily_B"/>
</dbReference>
<dbReference type="CDD" id="cd06257">
    <property type="entry name" value="DnaJ"/>
    <property type="match status" value="1"/>
</dbReference>
<protein>
    <recommendedName>
        <fullName evidence="3">J domain-containing protein</fullName>
    </recommendedName>
</protein>
<dbReference type="PANTHER" id="PTHR24078">
    <property type="entry name" value="DNAJ HOMOLOG SUBFAMILY C MEMBER"/>
    <property type="match status" value="1"/>
</dbReference>
<dbReference type="HOGENOM" id="CLU_017633_0_0_1"/>
<feature type="region of interest" description="Disordered" evidence="2">
    <location>
        <begin position="68"/>
        <end position="97"/>
    </location>
</feature>
<dbReference type="OrthoDB" id="550424at2759"/>
<dbReference type="GO" id="GO:0051087">
    <property type="term" value="F:protein-folding chaperone binding"/>
    <property type="evidence" value="ECO:0007669"/>
    <property type="project" value="TreeGrafter"/>
</dbReference>
<dbReference type="AlphaFoldDB" id="R7TT17"/>
<dbReference type="FunCoup" id="R7TT17">
    <property type="interactions" value="970"/>
</dbReference>
<dbReference type="EMBL" id="KB308725">
    <property type="protein sequence ID" value="ELT96779.1"/>
    <property type="molecule type" value="Genomic_DNA"/>
</dbReference>
<dbReference type="EMBL" id="AMQN01002227">
    <property type="status" value="NOT_ANNOTATED_CDS"/>
    <property type="molecule type" value="Genomic_DNA"/>
</dbReference>
<reference evidence="4 6" key="2">
    <citation type="journal article" date="2013" name="Nature">
        <title>Insights into bilaterian evolution from three spiralian genomes.</title>
        <authorList>
            <person name="Simakov O."/>
            <person name="Marletaz F."/>
            <person name="Cho S.J."/>
            <person name="Edsinger-Gonzales E."/>
            <person name="Havlak P."/>
            <person name="Hellsten U."/>
            <person name="Kuo D.H."/>
            <person name="Larsson T."/>
            <person name="Lv J."/>
            <person name="Arendt D."/>
            <person name="Savage R."/>
            <person name="Osoegawa K."/>
            <person name="de Jong P."/>
            <person name="Grimwood J."/>
            <person name="Chapman J.A."/>
            <person name="Shapiro H."/>
            <person name="Aerts A."/>
            <person name="Otillar R.P."/>
            <person name="Terry A.Y."/>
            <person name="Boore J.L."/>
            <person name="Grigoriev I.V."/>
            <person name="Lindberg D.R."/>
            <person name="Seaver E.C."/>
            <person name="Weisblat D.A."/>
            <person name="Putnam N.H."/>
            <person name="Rokhsar D.S."/>
        </authorList>
    </citation>
    <scope>NUCLEOTIDE SEQUENCE</scope>
    <source>
        <strain evidence="4 6">I ESC-2004</strain>
    </source>
</reference>
<name>R7TT17_CAPTE</name>
<dbReference type="SUPFAM" id="SSF49493">
    <property type="entry name" value="HSP40/DnaJ peptide-binding domain"/>
    <property type="match status" value="2"/>
</dbReference>
<dbReference type="CDD" id="cd10747">
    <property type="entry name" value="DnaJ_C"/>
    <property type="match status" value="1"/>
</dbReference>
<dbReference type="PRINTS" id="PR00625">
    <property type="entry name" value="JDOMAIN"/>
</dbReference>
<dbReference type="GO" id="GO:0006457">
    <property type="term" value="P:protein folding"/>
    <property type="evidence" value="ECO:0007669"/>
    <property type="project" value="InterPro"/>
</dbReference>
<sequence>MGKDYYKILGIARGANEDEVKKAYRKMALKYHPDKNKSPGAEEKFKEIAEAYEVLSDPKKREIYDQFGEEGLKGGSGPSGPSPGGPSGTHFHQFNSGNVDPHETFRMFFGDENPFSGFFGFGGPGQDPMDIDDDPFGHFGGRGGFGGPGGMGGPRSQKMKRQDAPVMHDLQISLEEIAKGTTKKMKITRKVIGADGVSRPEDKVISIDIKPGWKAGTKITFPKEGDQLPNKVPADIVFVVKDKPHAMYKREGSDVRYRVKLGLREALVGTTLMIPTLEGNKIPMKLTEVVKPGSVKRIQGQGLPLPKTPSKRGDLLIEFNIQFPDSLSRNAKEILSDTLPRTNYS</sequence>
<evidence type="ECO:0000256" key="1">
    <source>
        <dbReference type="ARBA" id="ARBA00023186"/>
    </source>
</evidence>
<dbReference type="OMA" id="NIYESFF"/>
<dbReference type="InterPro" id="IPR001623">
    <property type="entry name" value="DnaJ_domain"/>
</dbReference>
<evidence type="ECO:0000259" key="3">
    <source>
        <dbReference type="PROSITE" id="PS50076"/>
    </source>
</evidence>
<keyword evidence="6" id="KW-1185">Reference proteome</keyword>
<dbReference type="Gene3D" id="2.60.260.20">
    <property type="entry name" value="Urease metallochaperone UreE, N-terminal domain"/>
    <property type="match status" value="2"/>
</dbReference>
<dbReference type="SMART" id="SM00271">
    <property type="entry name" value="DnaJ"/>
    <property type="match status" value="1"/>
</dbReference>
<dbReference type="PROSITE" id="PS50076">
    <property type="entry name" value="DNAJ_2"/>
    <property type="match status" value="1"/>
</dbReference>
<dbReference type="Proteomes" id="UP000014760">
    <property type="component" value="Unassembled WGS sequence"/>
</dbReference>
<dbReference type="InterPro" id="IPR036869">
    <property type="entry name" value="J_dom_sf"/>
</dbReference>
<reference evidence="5" key="3">
    <citation type="submission" date="2015-06" db="UniProtKB">
        <authorList>
            <consortium name="EnsemblMetazoa"/>
        </authorList>
    </citation>
    <scope>IDENTIFICATION</scope>
</reference>
<dbReference type="InterPro" id="IPR008971">
    <property type="entry name" value="HSP40/DnaJ_pept-bd"/>
</dbReference>
<evidence type="ECO:0000313" key="5">
    <source>
        <dbReference type="EnsemblMetazoa" id="CapteP19566"/>
    </source>
</evidence>
<dbReference type="SUPFAM" id="SSF46565">
    <property type="entry name" value="Chaperone J-domain"/>
    <property type="match status" value="1"/>
</dbReference>